<dbReference type="SUPFAM" id="SSF103473">
    <property type="entry name" value="MFS general substrate transporter"/>
    <property type="match status" value="1"/>
</dbReference>
<dbReference type="PANTHER" id="PTHR43791:SF46">
    <property type="entry name" value="MAJOR FACILITATOR SUPERFAMILY (MFS) PROFILE DOMAIN-CONTAINING PROTEIN-RELATED"/>
    <property type="match status" value="1"/>
</dbReference>
<dbReference type="InterPro" id="IPR020846">
    <property type="entry name" value="MFS_dom"/>
</dbReference>
<feature type="transmembrane region" description="Helical" evidence="7">
    <location>
        <begin position="154"/>
        <end position="171"/>
    </location>
</feature>
<dbReference type="FunFam" id="1.20.1250.20:FF:000034">
    <property type="entry name" value="MFS general substrate transporter"/>
    <property type="match status" value="1"/>
</dbReference>
<dbReference type="Pfam" id="PF07690">
    <property type="entry name" value="MFS_1"/>
    <property type="match status" value="1"/>
</dbReference>
<name>A0AAV9I1K8_9PEZI</name>
<feature type="transmembrane region" description="Helical" evidence="7">
    <location>
        <begin position="412"/>
        <end position="431"/>
    </location>
</feature>
<evidence type="ECO:0000313" key="9">
    <source>
        <dbReference type="EMBL" id="KAK4465733.1"/>
    </source>
</evidence>
<evidence type="ECO:0000256" key="4">
    <source>
        <dbReference type="ARBA" id="ARBA00022989"/>
    </source>
</evidence>
<feature type="transmembrane region" description="Helical" evidence="7">
    <location>
        <begin position="123"/>
        <end position="142"/>
    </location>
</feature>
<evidence type="ECO:0000256" key="7">
    <source>
        <dbReference type="SAM" id="Phobius"/>
    </source>
</evidence>
<dbReference type="InterPro" id="IPR011701">
    <property type="entry name" value="MFS"/>
</dbReference>
<feature type="transmembrane region" description="Helical" evidence="7">
    <location>
        <begin position="377"/>
        <end position="400"/>
    </location>
</feature>
<feature type="compositionally biased region" description="Low complexity" evidence="6">
    <location>
        <begin position="22"/>
        <end position="35"/>
    </location>
</feature>
<evidence type="ECO:0000256" key="5">
    <source>
        <dbReference type="ARBA" id="ARBA00023136"/>
    </source>
</evidence>
<feature type="transmembrane region" description="Helical" evidence="7">
    <location>
        <begin position="287"/>
        <end position="307"/>
    </location>
</feature>
<evidence type="ECO:0000256" key="1">
    <source>
        <dbReference type="ARBA" id="ARBA00004141"/>
    </source>
</evidence>
<protein>
    <submittedName>
        <fullName evidence="9">Transporter</fullName>
    </submittedName>
</protein>
<proteinExistence type="predicted"/>
<keyword evidence="4 7" id="KW-1133">Transmembrane helix</keyword>
<evidence type="ECO:0000313" key="10">
    <source>
        <dbReference type="Proteomes" id="UP001321749"/>
    </source>
</evidence>
<keyword evidence="3 7" id="KW-0812">Transmembrane</keyword>
<feature type="transmembrane region" description="Helical" evidence="7">
    <location>
        <begin position="183"/>
        <end position="204"/>
    </location>
</feature>
<evidence type="ECO:0000259" key="8">
    <source>
        <dbReference type="PROSITE" id="PS50850"/>
    </source>
</evidence>
<dbReference type="GO" id="GO:0005886">
    <property type="term" value="C:plasma membrane"/>
    <property type="evidence" value="ECO:0007669"/>
    <property type="project" value="TreeGrafter"/>
</dbReference>
<feature type="region of interest" description="Disordered" evidence="6">
    <location>
        <begin position="1"/>
        <end position="41"/>
    </location>
</feature>
<evidence type="ECO:0000256" key="3">
    <source>
        <dbReference type="ARBA" id="ARBA00022692"/>
    </source>
</evidence>
<dbReference type="GO" id="GO:0022857">
    <property type="term" value="F:transmembrane transporter activity"/>
    <property type="evidence" value="ECO:0007669"/>
    <property type="project" value="InterPro"/>
</dbReference>
<gene>
    <name evidence="9" type="ORF">QBC42DRAFT_218157</name>
</gene>
<dbReference type="PROSITE" id="PS50850">
    <property type="entry name" value="MFS"/>
    <property type="match status" value="1"/>
</dbReference>
<organism evidence="9 10">
    <name type="scientific">Cladorrhinum samala</name>
    <dbReference type="NCBI Taxonomy" id="585594"/>
    <lineage>
        <taxon>Eukaryota</taxon>
        <taxon>Fungi</taxon>
        <taxon>Dikarya</taxon>
        <taxon>Ascomycota</taxon>
        <taxon>Pezizomycotina</taxon>
        <taxon>Sordariomycetes</taxon>
        <taxon>Sordariomycetidae</taxon>
        <taxon>Sordariales</taxon>
        <taxon>Podosporaceae</taxon>
        <taxon>Cladorrhinum</taxon>
    </lineage>
</organism>
<comment type="subcellular location">
    <subcellularLocation>
        <location evidence="1">Membrane</location>
        <topology evidence="1">Multi-pass membrane protein</topology>
    </subcellularLocation>
</comment>
<sequence>MDTEKQHTLPPDGAAASHHSSRSSSQVGVTHSSSSPAVQCPAHTTPARITTKIDLHLVPFLIILYLTAFLDRVNIANARTFGLEADLGLTSLDYNTALTIFFVPYILCEIPSNILLKRFSPRIWLSICCLGFGIVTICQGFVQNYGGLLTTRFFLGVFECGMFPGCFYLLGMWYRREEAQKRFSLFFGSTSLAGAFGGLLAGAIGKMDGVRGWNGWRWIFVLEGAGTVVIGLIFLLTFPGFVEDAKWLREDEREYIKARLHADQGHSAADKKITFKDFKNVMKDPKVWLGGLMYFGLIVPAYSYAYFSPTIVKTYGFSPIMTQLRSVPPWAAAFVFAMVVAVVSDWAKHRFLFAIGPICVSIAGFAILLNVHHNLPVQYFALFLICMGTYSAMPIIVCWFNMNLGGHHRRAIGSAWQVGFGNIGGIISTYSFVQSDAPLYKKGYSICVGFICLSAVSCILYAFVIMRENKKRTRAGADQGLTESEKAELGDLNPEFRYML</sequence>
<dbReference type="InterPro" id="IPR036259">
    <property type="entry name" value="MFS_trans_sf"/>
</dbReference>
<feature type="transmembrane region" description="Helical" evidence="7">
    <location>
        <begin position="216"/>
        <end position="238"/>
    </location>
</feature>
<reference evidence="9" key="1">
    <citation type="journal article" date="2023" name="Mol. Phylogenet. Evol.">
        <title>Genome-scale phylogeny and comparative genomics of the fungal order Sordariales.</title>
        <authorList>
            <person name="Hensen N."/>
            <person name="Bonometti L."/>
            <person name="Westerberg I."/>
            <person name="Brannstrom I.O."/>
            <person name="Guillou S."/>
            <person name="Cros-Aarteil S."/>
            <person name="Calhoun S."/>
            <person name="Haridas S."/>
            <person name="Kuo A."/>
            <person name="Mondo S."/>
            <person name="Pangilinan J."/>
            <person name="Riley R."/>
            <person name="LaButti K."/>
            <person name="Andreopoulos B."/>
            <person name="Lipzen A."/>
            <person name="Chen C."/>
            <person name="Yan M."/>
            <person name="Daum C."/>
            <person name="Ng V."/>
            <person name="Clum A."/>
            <person name="Steindorff A."/>
            <person name="Ohm R.A."/>
            <person name="Martin F."/>
            <person name="Silar P."/>
            <person name="Natvig D.O."/>
            <person name="Lalanne C."/>
            <person name="Gautier V."/>
            <person name="Ament-Velasquez S.L."/>
            <person name="Kruys A."/>
            <person name="Hutchinson M.I."/>
            <person name="Powell A.J."/>
            <person name="Barry K."/>
            <person name="Miller A.N."/>
            <person name="Grigoriev I.V."/>
            <person name="Debuchy R."/>
            <person name="Gladieux P."/>
            <person name="Hiltunen Thoren M."/>
            <person name="Johannesson H."/>
        </authorList>
    </citation>
    <scope>NUCLEOTIDE SEQUENCE</scope>
    <source>
        <strain evidence="9">PSN324</strain>
    </source>
</reference>
<dbReference type="FunFam" id="1.20.1250.20:FF:000068">
    <property type="entry name" value="MFS general substrate transporter"/>
    <property type="match status" value="1"/>
</dbReference>
<keyword evidence="10" id="KW-1185">Reference proteome</keyword>
<dbReference type="Proteomes" id="UP001321749">
    <property type="component" value="Unassembled WGS sequence"/>
</dbReference>
<evidence type="ECO:0000256" key="2">
    <source>
        <dbReference type="ARBA" id="ARBA00022448"/>
    </source>
</evidence>
<reference evidence="9" key="2">
    <citation type="submission" date="2023-06" db="EMBL/GenBank/DDBJ databases">
        <authorList>
            <consortium name="Lawrence Berkeley National Laboratory"/>
            <person name="Mondo S.J."/>
            <person name="Hensen N."/>
            <person name="Bonometti L."/>
            <person name="Westerberg I."/>
            <person name="Brannstrom I.O."/>
            <person name="Guillou S."/>
            <person name="Cros-Aarteil S."/>
            <person name="Calhoun S."/>
            <person name="Haridas S."/>
            <person name="Kuo A."/>
            <person name="Pangilinan J."/>
            <person name="Riley R."/>
            <person name="Labutti K."/>
            <person name="Andreopoulos B."/>
            <person name="Lipzen A."/>
            <person name="Chen C."/>
            <person name="Yanf M."/>
            <person name="Daum C."/>
            <person name="Ng V."/>
            <person name="Clum A."/>
            <person name="Steindorff A."/>
            <person name="Ohm R."/>
            <person name="Martin F."/>
            <person name="Silar P."/>
            <person name="Natvig D."/>
            <person name="Lalanne C."/>
            <person name="Gautier V."/>
            <person name="Ament-Velasquez S.L."/>
            <person name="Kruys A."/>
            <person name="Hutchinson M.I."/>
            <person name="Powell A.J."/>
            <person name="Barry K."/>
            <person name="Miller A.N."/>
            <person name="Grigoriev I.V."/>
            <person name="Debuchy R."/>
            <person name="Gladieux P."/>
            <person name="Thoren M.H."/>
            <person name="Johannesson H."/>
        </authorList>
    </citation>
    <scope>NUCLEOTIDE SEQUENCE</scope>
    <source>
        <strain evidence="9">PSN324</strain>
    </source>
</reference>
<feature type="transmembrane region" description="Helical" evidence="7">
    <location>
        <begin position="96"/>
        <end position="116"/>
    </location>
</feature>
<feature type="transmembrane region" description="Helical" evidence="7">
    <location>
        <begin position="327"/>
        <end position="344"/>
    </location>
</feature>
<feature type="domain" description="Major facilitator superfamily (MFS) profile" evidence="8">
    <location>
        <begin position="57"/>
        <end position="472"/>
    </location>
</feature>
<keyword evidence="5 7" id="KW-0472">Membrane</keyword>
<comment type="caution">
    <text evidence="9">The sequence shown here is derived from an EMBL/GenBank/DDBJ whole genome shotgun (WGS) entry which is preliminary data.</text>
</comment>
<dbReference type="PANTHER" id="PTHR43791">
    <property type="entry name" value="PERMEASE-RELATED"/>
    <property type="match status" value="1"/>
</dbReference>
<feature type="transmembrane region" description="Helical" evidence="7">
    <location>
        <begin position="57"/>
        <end position="76"/>
    </location>
</feature>
<evidence type="ECO:0000256" key="6">
    <source>
        <dbReference type="SAM" id="MobiDB-lite"/>
    </source>
</evidence>
<dbReference type="EMBL" id="MU864937">
    <property type="protein sequence ID" value="KAK4465733.1"/>
    <property type="molecule type" value="Genomic_DNA"/>
</dbReference>
<dbReference type="Gene3D" id="1.20.1250.20">
    <property type="entry name" value="MFS general substrate transporter like domains"/>
    <property type="match status" value="2"/>
</dbReference>
<feature type="transmembrane region" description="Helical" evidence="7">
    <location>
        <begin position="443"/>
        <end position="464"/>
    </location>
</feature>
<accession>A0AAV9I1K8</accession>
<keyword evidence="2" id="KW-0813">Transport</keyword>
<feature type="transmembrane region" description="Helical" evidence="7">
    <location>
        <begin position="351"/>
        <end position="371"/>
    </location>
</feature>
<dbReference type="AlphaFoldDB" id="A0AAV9I1K8"/>